<dbReference type="InterPro" id="IPR010127">
    <property type="entry name" value="Phasin_subfam-1"/>
</dbReference>
<reference evidence="2 3" key="1">
    <citation type="submission" date="2015-11" db="EMBL/GenBank/DDBJ databases">
        <title>Expanding the genomic diversity of Burkholderia species for the development of highly accurate diagnostics.</title>
        <authorList>
            <person name="Sahl J."/>
            <person name="Keim P."/>
            <person name="Wagner D."/>
        </authorList>
    </citation>
    <scope>NUCLEOTIDE SEQUENCE [LARGE SCALE GENOMIC DNA]</scope>
    <source>
        <strain evidence="2 3">RF32-BP4</strain>
    </source>
</reference>
<dbReference type="InterPro" id="IPR018968">
    <property type="entry name" value="Phasin"/>
</dbReference>
<evidence type="ECO:0000313" key="2">
    <source>
        <dbReference type="EMBL" id="KUZ83883.1"/>
    </source>
</evidence>
<sequence length="116" mass="12778">MMGFTPDQLVASSKTNTAAMLALTSQAFEGCEQVIQLNLQVARQALDDSRSYLTEALSCKSPEQAIAQQTKHLQSRAERALSYGGQLAAIASNTHVEWLKIVGSQYEYHSRSTPRF</sequence>
<gene>
    <name evidence="2" type="ORF">WI38_26765</name>
</gene>
<dbReference type="NCBIfam" id="TIGR01841">
    <property type="entry name" value="phasin"/>
    <property type="match status" value="1"/>
</dbReference>
<name>A0A117YJD2_9BURK</name>
<dbReference type="Proteomes" id="UP000065521">
    <property type="component" value="Unassembled WGS sequence"/>
</dbReference>
<comment type="caution">
    <text evidence="2">The sequence shown here is derived from an EMBL/GenBank/DDBJ whole genome shotgun (WGS) entry which is preliminary data.</text>
</comment>
<evidence type="ECO:0000259" key="1">
    <source>
        <dbReference type="Pfam" id="PF09361"/>
    </source>
</evidence>
<dbReference type="RefSeq" id="WP_059636619.1">
    <property type="nucleotide sequence ID" value="NZ_LOTK01000039.1"/>
</dbReference>
<evidence type="ECO:0000313" key="3">
    <source>
        <dbReference type="Proteomes" id="UP000065521"/>
    </source>
</evidence>
<accession>A0A117YJD2</accession>
<dbReference type="EMBL" id="LOTN01000059">
    <property type="protein sequence ID" value="KUZ83883.1"/>
    <property type="molecule type" value="Genomic_DNA"/>
</dbReference>
<proteinExistence type="predicted"/>
<protein>
    <recommendedName>
        <fullName evidence="1">Phasin domain-containing protein</fullName>
    </recommendedName>
</protein>
<dbReference type="Pfam" id="PF09361">
    <property type="entry name" value="Phasin_2"/>
    <property type="match status" value="1"/>
</dbReference>
<organism evidence="2 3">
    <name type="scientific">Burkholderia ubonensis</name>
    <dbReference type="NCBI Taxonomy" id="101571"/>
    <lineage>
        <taxon>Bacteria</taxon>
        <taxon>Pseudomonadati</taxon>
        <taxon>Pseudomonadota</taxon>
        <taxon>Betaproteobacteria</taxon>
        <taxon>Burkholderiales</taxon>
        <taxon>Burkholderiaceae</taxon>
        <taxon>Burkholderia</taxon>
        <taxon>Burkholderia cepacia complex</taxon>
    </lineage>
</organism>
<dbReference type="AlphaFoldDB" id="A0A117YJD2"/>
<feature type="domain" description="Phasin" evidence="1">
    <location>
        <begin position="8"/>
        <end position="105"/>
    </location>
</feature>